<evidence type="ECO:0000259" key="4">
    <source>
        <dbReference type="Pfam" id="PF01416"/>
    </source>
</evidence>
<dbReference type="GeneID" id="36287339"/>
<keyword evidence="3" id="KW-0413">Isomerase</keyword>
<dbReference type="eggNOG" id="KOG2554">
    <property type="taxonomic scope" value="Eukaryota"/>
</dbReference>
<dbReference type="InterPro" id="IPR020095">
    <property type="entry name" value="PsdUridine_synth_TruA_C"/>
</dbReference>
<dbReference type="RefSeq" id="XP_024324453.1">
    <property type="nucleotide sequence ID" value="XM_024467901.1"/>
</dbReference>
<dbReference type="Gene3D" id="3.30.70.580">
    <property type="entry name" value="Pseudouridine synthase I, catalytic domain, N-terminal subdomain"/>
    <property type="match status" value="1"/>
</dbReference>
<dbReference type="GO" id="GO:0005634">
    <property type="term" value="C:nucleus"/>
    <property type="evidence" value="ECO:0007669"/>
    <property type="project" value="TreeGrafter"/>
</dbReference>
<dbReference type="InterPro" id="IPR020094">
    <property type="entry name" value="TruA/RsuA/RluB/E/F_N"/>
</dbReference>
<accession>A0A177AAI4</accession>
<evidence type="ECO:0000256" key="3">
    <source>
        <dbReference type="ARBA" id="ARBA00023235"/>
    </source>
</evidence>
<dbReference type="VEuPathDB" id="FungiDB:GMDG_02238"/>
<name>A0A177AAI4_9PEZI</name>
<dbReference type="InterPro" id="IPR001406">
    <property type="entry name" value="PsdUridine_synth_TruA"/>
</dbReference>
<comment type="similarity">
    <text evidence="1">Belongs to the tRNA pseudouridine synthase TruA family.</text>
</comment>
<dbReference type="GO" id="GO:0031119">
    <property type="term" value="P:tRNA pseudouridine synthesis"/>
    <property type="evidence" value="ECO:0007669"/>
    <property type="project" value="TreeGrafter"/>
</dbReference>
<evidence type="ECO:0000313" key="5">
    <source>
        <dbReference type="EMBL" id="OAF59169.2"/>
    </source>
</evidence>
<feature type="domain" description="Pseudouridine synthase I TruA alpha/beta" evidence="4">
    <location>
        <begin position="351"/>
        <end position="486"/>
    </location>
</feature>
<evidence type="ECO:0000256" key="1">
    <source>
        <dbReference type="ARBA" id="ARBA00009375"/>
    </source>
</evidence>
<dbReference type="AlphaFoldDB" id="A0A177AAI4"/>
<dbReference type="GO" id="GO:0005737">
    <property type="term" value="C:cytoplasm"/>
    <property type="evidence" value="ECO:0007669"/>
    <property type="project" value="TreeGrafter"/>
</dbReference>
<dbReference type="Pfam" id="PF01416">
    <property type="entry name" value="PseudoU_synth_1"/>
    <property type="match status" value="1"/>
</dbReference>
<dbReference type="GO" id="GO:1990481">
    <property type="term" value="P:mRNA pseudouridine synthesis"/>
    <property type="evidence" value="ECO:0007669"/>
    <property type="project" value="TreeGrafter"/>
</dbReference>
<dbReference type="Proteomes" id="UP000077154">
    <property type="component" value="Unassembled WGS sequence"/>
</dbReference>
<dbReference type="GO" id="GO:0003723">
    <property type="term" value="F:RNA binding"/>
    <property type="evidence" value="ECO:0007669"/>
    <property type="project" value="InterPro"/>
</dbReference>
<protein>
    <recommendedName>
        <fullName evidence="4">Pseudouridine synthase I TruA alpha/beta domain-containing protein</fullName>
    </recommendedName>
</protein>
<dbReference type="PANTHER" id="PTHR11142:SF5">
    <property type="entry name" value="TRNA PSEUDOURIDINE(38_39) SYNTHASE"/>
    <property type="match status" value="1"/>
</dbReference>
<dbReference type="HAMAP" id="MF_00171">
    <property type="entry name" value="TruA"/>
    <property type="match status" value="1"/>
</dbReference>
<sequence length="628" mass="71616">MRTSQLRNWRKSLKSLGESKNRHFHASPPQFLTHFEIERRKKAARFALQNMATLPVEKINYKEWSHENLIKRVTELEHNLKLKNAHYPVATPAKSYKKVRTEKAFDPSRYSTRLIALKLAYLGKGYNGFEHHLNNKTRLPTVEEKIWEALVKARLIFPKGASLDQHDGSGEINWDGCDYSKCGRTDKGVSAFGQVIGLRVRSNRPLPKYTAEGPKYETDGFRHTKPRDGALEMASPALRPSIEESRSQVTPELSIDDPEFEEPLNFDPIADELPYCHLLNRLLPPDIRILAWCPAPPLGFSARFSCKERQYKYFFTQPAFAPPPENPNIKSTNKNTDVKDGWLDIDAMREAAGYFVGSHDFRNFCKIDGSKQIENFERTMFFADILEVDDTTPTLDFVGKKEFLPAASITGSSEQISPKVYTFTLHGSAFLWHQVRCMVAILFLVGQGLEKPTIIKELLDVERNPSRPAYEMAQDSPLVLWDCVFPHEDDPSRENAIQWLHMGDEPGRGDTKWGTTGLMEDLWKVWRERKIDEVLASNLLGAVAKQGGAIEGLTSDHWAKVVRSQKVYDGNNKPKLTGQYTPVMKKPLMETARVINEKYAVRKGFEDSADLKKQGFRRMNNPSDNADE</sequence>
<evidence type="ECO:0000256" key="2">
    <source>
        <dbReference type="ARBA" id="ARBA00022694"/>
    </source>
</evidence>
<gene>
    <name evidence="5" type="ORF">VC83_04266</name>
</gene>
<dbReference type="SUPFAM" id="SSF55120">
    <property type="entry name" value="Pseudouridine synthase"/>
    <property type="match status" value="1"/>
</dbReference>
<dbReference type="EMBL" id="KV441394">
    <property type="protein sequence ID" value="OAF59169.2"/>
    <property type="molecule type" value="Genomic_DNA"/>
</dbReference>
<dbReference type="GO" id="GO:0009982">
    <property type="term" value="F:pseudouridine synthase activity"/>
    <property type="evidence" value="ECO:0007669"/>
    <property type="project" value="InterPro"/>
</dbReference>
<keyword evidence="2" id="KW-0819">tRNA processing</keyword>
<dbReference type="Gene3D" id="3.30.70.660">
    <property type="entry name" value="Pseudouridine synthase I, catalytic domain, C-terminal subdomain"/>
    <property type="match status" value="1"/>
</dbReference>
<reference evidence="5" key="1">
    <citation type="submission" date="2016-03" db="EMBL/GenBank/DDBJ databases">
        <title>Updated assembly of Pseudogymnoascus destructans, the fungus causing white-nose syndrome of bats.</title>
        <authorList>
            <person name="Palmer J.M."/>
            <person name="Drees K.P."/>
            <person name="Foster J.T."/>
            <person name="Lindner D.L."/>
        </authorList>
    </citation>
    <scope>NUCLEOTIDE SEQUENCE [LARGE SCALE GENOMIC DNA]</scope>
    <source>
        <strain evidence="5">20631-21</strain>
    </source>
</reference>
<dbReference type="InterPro" id="IPR020097">
    <property type="entry name" value="PsdUridine_synth_TruA_a/b_dom"/>
</dbReference>
<dbReference type="InterPro" id="IPR020103">
    <property type="entry name" value="PsdUridine_synth_cat_dom_sf"/>
</dbReference>
<proteinExistence type="inferred from homology"/>
<dbReference type="PANTHER" id="PTHR11142">
    <property type="entry name" value="PSEUDOURIDYLATE SYNTHASE"/>
    <property type="match status" value="1"/>
</dbReference>
<dbReference type="OrthoDB" id="25767at2759"/>
<dbReference type="CDD" id="cd02569">
    <property type="entry name" value="PseudoU_synth_ScPus3"/>
    <property type="match status" value="1"/>
</dbReference>
<dbReference type="InterPro" id="IPR041707">
    <property type="entry name" value="Pus3-like"/>
</dbReference>
<organism evidence="5">
    <name type="scientific">Pseudogymnoascus destructans</name>
    <dbReference type="NCBI Taxonomy" id="655981"/>
    <lineage>
        <taxon>Eukaryota</taxon>
        <taxon>Fungi</taxon>
        <taxon>Dikarya</taxon>
        <taxon>Ascomycota</taxon>
        <taxon>Pezizomycotina</taxon>
        <taxon>Leotiomycetes</taxon>
        <taxon>Thelebolales</taxon>
        <taxon>Thelebolaceae</taxon>
        <taxon>Pseudogymnoascus</taxon>
    </lineage>
</organism>